<comment type="caution">
    <text evidence="2">The sequence shown here is derived from an EMBL/GenBank/DDBJ whole genome shotgun (WGS) entry which is preliminary data.</text>
</comment>
<protein>
    <recommendedName>
        <fullName evidence="1">Phage tail tape measure protein domain-containing protein</fullName>
    </recommendedName>
</protein>
<evidence type="ECO:0000313" key="3">
    <source>
        <dbReference type="Proteomes" id="UP000789738"/>
    </source>
</evidence>
<reference evidence="2" key="1">
    <citation type="submission" date="2021-10" db="EMBL/GenBank/DDBJ databases">
        <authorList>
            <person name="Mesa V."/>
        </authorList>
    </citation>
    <scope>NUCLEOTIDE SEQUENCE</scope>
    <source>
        <strain evidence="2">CC3_PB</strain>
    </source>
</reference>
<proteinExistence type="predicted"/>
<accession>A0AA86JEX6</accession>
<dbReference type="InterPro" id="IPR010090">
    <property type="entry name" value="Phage_tape_meas"/>
</dbReference>
<dbReference type="EMBL" id="CAKJVE010000004">
    <property type="protein sequence ID" value="CAG9705882.1"/>
    <property type="molecule type" value="Genomic_DNA"/>
</dbReference>
<evidence type="ECO:0000313" key="2">
    <source>
        <dbReference type="EMBL" id="CAG9705882.1"/>
    </source>
</evidence>
<gene>
    <name evidence="2" type="ORF">CNEO_42137</name>
</gene>
<dbReference type="PANTHER" id="PTHR37813:SF1">
    <property type="entry name" value="FELS-2 PROPHAGE PROTEIN"/>
    <property type="match status" value="1"/>
</dbReference>
<dbReference type="RefSeq" id="WP_210885881.1">
    <property type="nucleotide sequence ID" value="NZ_CAKJVE010000004.1"/>
</dbReference>
<evidence type="ECO:0000259" key="1">
    <source>
        <dbReference type="Pfam" id="PF10145"/>
    </source>
</evidence>
<dbReference type="PANTHER" id="PTHR37813">
    <property type="entry name" value="FELS-2 PROPHAGE PROTEIN"/>
    <property type="match status" value="1"/>
</dbReference>
<organism evidence="2 3">
    <name type="scientific">Clostridium neonatale</name>
    <dbReference type="NCBI Taxonomy" id="137838"/>
    <lineage>
        <taxon>Bacteria</taxon>
        <taxon>Bacillati</taxon>
        <taxon>Bacillota</taxon>
        <taxon>Clostridia</taxon>
        <taxon>Eubacteriales</taxon>
        <taxon>Clostridiaceae</taxon>
        <taxon>Clostridium</taxon>
    </lineage>
</organism>
<name>A0AA86JEX6_9CLOT</name>
<feature type="domain" description="Phage tail tape measure protein" evidence="1">
    <location>
        <begin position="238"/>
        <end position="428"/>
    </location>
</feature>
<sequence>MADGEQLLITLGVQDKGASKQINALNKELRSLDKEYKSASSVSKDFEKSLEGLQTKYDYLNKKLTANETKLASYKKKIEETNESIKKKQQELEKLNSAEEKDAKAIAKAEEQLSKMKSTLRDTEGNIRLTENEINRLTNEIQDCSKAIENQNKAIENQSLDKYKQDMKDLGEKTQATGEKISNIGKGMSTVSNSMMALSAPMVAFAGYAAKVGKDFEYGMKQVQATSGASQEELQRLSDKAKEVGESTKWSATDAAEGLNYMAMAGWKTEQMVAGLEPTVNLATAANTDLGTTCDIVTDALTAFGMTAEDTGHFTDIIASASSNANTNVEMLGESFKYVAPLCGSLKFSAEDSAIALGLMANAGIKSSQAGTSLKTALSNMVSPTDSMAGAMAQYNISVTDAEGNMKSLREIMDMLRTNMKSLSEEQIDSNFEKYSQQIGMTRKEFEALGEDVQANILAETVGTEVTKNWSAEQMNSALAARFTKKELSKMTLEQKKWQLACMEGQITMYGLSEAEQAAAASTIFGKESMSGMLSIINASESDYQKLTNAIDNCEGTTKKMADTMANSTQGQIDNFESKCEALGIKIADGLLPHINDLLDKGMELIDWFSNLDEGTQQAIVKFGLLSFATGGLLSTTGKVVSNVGGLVTWVGKLTSSAGESATTVGRLGLTLGNFGKIATPVGIAVAAVGSAVALYNKEQDALNNTVITAKEDMGFLEAALLSLNGVQVKNKEELEKSGLVYKEFGKNIGDEFKQKVEEATDYINEFNFYLKKINMDGVITEEERTGFTQRINSMCESAIESIKAKQESSQQEISKMFTMSDGTIDESEQQVIDFMNRNYDISTTEIQKIQNEINNIYQTAINERGKLNEEEIKQIQEKNARIKQIELEALANNEQEQLYAKNEFIERIKRVDAEGAQELLVQQKAKLDEQNSQQIAAYNTGIEQMKINIEKAQQELAICTDEARKQELQADIDNTNEQIRIKEEERDKVLEKQRETWQGCIDIVEEMNPELKGIINKYSGEIISDADLVAQKGLEYMRKNFDDMSAITEDGWYLIRDKVDGSMNYVYATVDKNTGEITSCWNETTGVVGGYTDELKDKVKELGEEHYAQKGVITANLKEMAGATVNSKNEVCNAAGEVIGTLSDVTGKTGEVRSGIMLINGTPMQIITNADGVIISMDKVSESMANTSESMEEVSTTASETASNVERSFSNTANNMPSIGRNIVQGIISGISSSKGSLMSTMVQLGLDTVNAAQSPQSLDIHSPSRTMRDEVGVHIPTGIIEGIKKTTPKLLDYTKKMATSILDTAQENTDLQDYKSYGSDIVSSIKEGFENKQDETIKSIETFIDKQVESLKKKYPKAKTDYSSAGKALVSTYKEALKSGFDDAYNTIKESMDKITQEAQSQYNDIIKMQESMQNKLSGFGDLYTMDDDEMELSDIGDQIATLEKYENKLNKLRNKGVSEDFINKVTSMDIDTAIDFMNELYELDEDEFNHYINSWNNKQLKAKEIAEEFYRGQLDTLQKRFTQDLNNAMEAIPALMKDIGGNAAIGMLNGLTEEEGKLIEACDGLADKMIDTFQSAFDIHSPSRIMRDLIGRNIVKGINTGIDEEFGTLEKGLNINLDSLIGDFKDIFNNQSMNIDFSETGLGSISTALSNLLNSDNSYSIDVSRVESIKNLDSNLLLSGGYYNRDTIQSKQLVSNSTVNNYNSSTTDYSSLADMIVNAIATGLSNININANMNWDKDGLINTVVDSTMNRIDRKTKNKKVSRGRD</sequence>
<dbReference type="Pfam" id="PF10145">
    <property type="entry name" value="PhageMin_Tail"/>
    <property type="match status" value="1"/>
</dbReference>
<dbReference type="Proteomes" id="UP000789738">
    <property type="component" value="Unassembled WGS sequence"/>
</dbReference>
<dbReference type="NCBIfam" id="TIGR01760">
    <property type="entry name" value="tape_meas_TP901"/>
    <property type="match status" value="2"/>
</dbReference>
<dbReference type="SUPFAM" id="SSF57997">
    <property type="entry name" value="Tropomyosin"/>
    <property type="match status" value="1"/>
</dbReference>
<dbReference type="Gene3D" id="1.10.287.1490">
    <property type="match status" value="1"/>
</dbReference>